<reference evidence="1 2" key="1">
    <citation type="submission" date="2009-10" db="EMBL/GenBank/DDBJ databases">
        <authorList>
            <consortium name="Los Alamos National Laboratory (LANL)"/>
            <consortium name="National Microbial Pathogen Data Resource (NMPDR)"/>
            <person name="Saunders E.H."/>
            <person name="Munk A.C."/>
            <person name="Tapia R."/>
            <person name="Green L."/>
            <person name="Rogers Y."/>
            <person name="Detter J.C."/>
            <person name="Bruce D."/>
            <person name="Brettin T.S."/>
            <person name="Colwell R.R."/>
            <person name="Huq A."/>
            <person name="Grim C.J."/>
            <person name="Hasan N.A."/>
            <person name="Bartels D."/>
            <person name="Vonstein V."/>
        </authorList>
    </citation>
    <scope>NUCLEOTIDE SEQUENCE [LARGE SCALE GENOMIC DNA]</scope>
    <source>
        <strain evidence="1 2">CIP 101886</strain>
    </source>
</reference>
<dbReference type="Proteomes" id="UP000003604">
    <property type="component" value="Unassembled WGS sequence"/>
</dbReference>
<accession>D0IBB4</accession>
<dbReference type="AlphaFoldDB" id="D0IBB4"/>
<sequence length="45" mass="4933">MKRVLTCFIQDNGAQKMVSHIDGATRVMAYERIKMNAMGACIASA</sequence>
<gene>
    <name evidence="1" type="ORF">VHA_003041</name>
</gene>
<dbReference type="EMBL" id="ADAQ01000013">
    <property type="protein sequence ID" value="EEY71182.1"/>
    <property type="molecule type" value="Genomic_DNA"/>
</dbReference>
<evidence type="ECO:0000313" key="2">
    <source>
        <dbReference type="Proteomes" id="UP000003604"/>
    </source>
</evidence>
<name>D0IBB4_GRIHO</name>
<proteinExistence type="predicted"/>
<comment type="caution">
    <text evidence="1">The sequence shown here is derived from an EMBL/GenBank/DDBJ whole genome shotgun (WGS) entry which is preliminary data.</text>
</comment>
<organism evidence="1 2">
    <name type="scientific">Grimontia hollisae CIP 101886</name>
    <dbReference type="NCBI Taxonomy" id="675812"/>
    <lineage>
        <taxon>Bacteria</taxon>
        <taxon>Pseudomonadati</taxon>
        <taxon>Pseudomonadota</taxon>
        <taxon>Gammaproteobacteria</taxon>
        <taxon>Vibrionales</taxon>
        <taxon>Vibrionaceae</taxon>
        <taxon>Grimontia</taxon>
    </lineage>
</organism>
<evidence type="ECO:0000313" key="1">
    <source>
        <dbReference type="EMBL" id="EEY71182.1"/>
    </source>
</evidence>
<keyword evidence="2" id="KW-1185">Reference proteome</keyword>
<protein>
    <submittedName>
        <fullName evidence="1">Uncharacterized protein</fullName>
    </submittedName>
</protein>